<protein>
    <submittedName>
        <fullName evidence="1">Uncharacterized protein</fullName>
    </submittedName>
</protein>
<dbReference type="EMBL" id="JAVHNS010000006">
    <property type="protein sequence ID" value="KAK6352080.1"/>
    <property type="molecule type" value="Genomic_DNA"/>
</dbReference>
<accession>A0AAV9UXQ4</accession>
<name>A0AAV9UXQ4_9PEZI</name>
<reference evidence="1 2" key="1">
    <citation type="submission" date="2019-10" db="EMBL/GenBank/DDBJ databases">
        <authorList>
            <person name="Palmer J.M."/>
        </authorList>
    </citation>
    <scope>NUCLEOTIDE SEQUENCE [LARGE SCALE GENOMIC DNA]</scope>
    <source>
        <strain evidence="1 2">TWF730</strain>
    </source>
</reference>
<dbReference type="Proteomes" id="UP001373714">
    <property type="component" value="Unassembled WGS sequence"/>
</dbReference>
<comment type="caution">
    <text evidence="1">The sequence shown here is derived from an EMBL/GenBank/DDBJ whole genome shotgun (WGS) entry which is preliminary data.</text>
</comment>
<dbReference type="AlphaFoldDB" id="A0AAV9UXQ4"/>
<organism evidence="1 2">
    <name type="scientific">Orbilia blumenaviensis</name>
    <dbReference type="NCBI Taxonomy" id="1796055"/>
    <lineage>
        <taxon>Eukaryota</taxon>
        <taxon>Fungi</taxon>
        <taxon>Dikarya</taxon>
        <taxon>Ascomycota</taxon>
        <taxon>Pezizomycotina</taxon>
        <taxon>Orbiliomycetes</taxon>
        <taxon>Orbiliales</taxon>
        <taxon>Orbiliaceae</taxon>
        <taxon>Orbilia</taxon>
    </lineage>
</organism>
<gene>
    <name evidence="1" type="ORF">TWF730_008911</name>
</gene>
<proteinExistence type="predicted"/>
<sequence>MTWGLGSIRLQFHPRNNTHYKSTSTLDQGYQSRDGRPATTIVGHLSRKNTVIPALTLTAMRAVSILKNQFAVKGQGIVR</sequence>
<evidence type="ECO:0000313" key="2">
    <source>
        <dbReference type="Proteomes" id="UP001373714"/>
    </source>
</evidence>
<keyword evidence="2" id="KW-1185">Reference proteome</keyword>
<evidence type="ECO:0000313" key="1">
    <source>
        <dbReference type="EMBL" id="KAK6352080.1"/>
    </source>
</evidence>